<sequence>MEAGLSEKSTMFDDTDDESDNEKLESIHPDEVTVAIFCALAHEVVAFRYTLDKELTCSSNVSGRQEYVYSYGRISEHNIVIARPSQMGPVNAAHCAATVSQQFANVRFALMVGVGAGIPSANFDIRLGDVAVSYPGDGHPGVLEYDFGKYKVDGAFELKGALDKPPRILISAISSLEEDEIMNKNPIKKTLNKILENHRFQKPDRNDILFHPTFSHVEAGSDCSACEASAERKVVTRDNRDSPHPVTHRGLILSGGAVVKNPQDRETLCRDKSGTAICFEMEAAGIMDQIPCLVIRGICDYADNHKQNDWQYFAAAAAASYCKVVLRRVPREEVEKIETMREISWGQ</sequence>
<comment type="caution">
    <text evidence="2">The sequence shown here is derived from an EMBL/GenBank/DDBJ whole genome shotgun (WGS) entry which is preliminary data.</text>
</comment>
<gene>
    <name evidence="2" type="ORF">PG996_006654</name>
</gene>
<accession>A0ABR1V8N1</accession>
<dbReference type="PANTHER" id="PTHR46082">
    <property type="entry name" value="ATP/GTP-BINDING PROTEIN-RELATED"/>
    <property type="match status" value="1"/>
</dbReference>
<evidence type="ECO:0000256" key="1">
    <source>
        <dbReference type="SAM" id="MobiDB-lite"/>
    </source>
</evidence>
<evidence type="ECO:0000313" key="3">
    <source>
        <dbReference type="Proteomes" id="UP001446871"/>
    </source>
</evidence>
<dbReference type="SUPFAM" id="SSF53167">
    <property type="entry name" value="Purine and uridine phosphorylases"/>
    <property type="match status" value="1"/>
</dbReference>
<dbReference type="InterPro" id="IPR053137">
    <property type="entry name" value="NLR-like"/>
</dbReference>
<organism evidence="2 3">
    <name type="scientific">Apiospora saccharicola</name>
    <dbReference type="NCBI Taxonomy" id="335842"/>
    <lineage>
        <taxon>Eukaryota</taxon>
        <taxon>Fungi</taxon>
        <taxon>Dikarya</taxon>
        <taxon>Ascomycota</taxon>
        <taxon>Pezizomycotina</taxon>
        <taxon>Sordariomycetes</taxon>
        <taxon>Xylariomycetidae</taxon>
        <taxon>Amphisphaeriales</taxon>
        <taxon>Apiosporaceae</taxon>
        <taxon>Apiospora</taxon>
    </lineage>
</organism>
<dbReference type="InterPro" id="IPR035994">
    <property type="entry name" value="Nucleoside_phosphorylase_sf"/>
</dbReference>
<feature type="region of interest" description="Disordered" evidence="1">
    <location>
        <begin position="1"/>
        <end position="25"/>
    </location>
</feature>
<evidence type="ECO:0000313" key="2">
    <source>
        <dbReference type="EMBL" id="KAK8067542.1"/>
    </source>
</evidence>
<keyword evidence="3" id="KW-1185">Reference proteome</keyword>
<proteinExistence type="predicted"/>
<reference evidence="2 3" key="1">
    <citation type="submission" date="2023-01" db="EMBL/GenBank/DDBJ databases">
        <title>Analysis of 21 Apiospora genomes using comparative genomics revels a genus with tremendous synthesis potential of carbohydrate active enzymes and secondary metabolites.</title>
        <authorList>
            <person name="Sorensen T."/>
        </authorList>
    </citation>
    <scope>NUCLEOTIDE SEQUENCE [LARGE SCALE GENOMIC DNA]</scope>
    <source>
        <strain evidence="2 3">CBS 83171</strain>
    </source>
</reference>
<dbReference type="EMBL" id="JAQQWM010000004">
    <property type="protein sequence ID" value="KAK8067542.1"/>
    <property type="molecule type" value="Genomic_DNA"/>
</dbReference>
<name>A0ABR1V8N1_9PEZI</name>
<dbReference type="Proteomes" id="UP001446871">
    <property type="component" value="Unassembled WGS sequence"/>
</dbReference>
<dbReference type="Gene3D" id="3.40.50.1580">
    <property type="entry name" value="Nucleoside phosphorylase domain"/>
    <property type="match status" value="1"/>
</dbReference>
<protein>
    <submittedName>
        <fullName evidence="2">Wd40 protein</fullName>
    </submittedName>
</protein>
<dbReference type="PANTHER" id="PTHR46082:SF11">
    <property type="entry name" value="AAA+ ATPASE DOMAIN-CONTAINING PROTEIN-RELATED"/>
    <property type="match status" value="1"/>
</dbReference>